<evidence type="ECO:0000256" key="1">
    <source>
        <dbReference type="SAM" id="MobiDB-lite"/>
    </source>
</evidence>
<evidence type="ECO:0000256" key="2">
    <source>
        <dbReference type="SAM" id="SignalP"/>
    </source>
</evidence>
<dbReference type="AlphaFoldDB" id="A0A9W4USW7"/>
<dbReference type="Proteomes" id="UP001152607">
    <property type="component" value="Unassembled WGS sequence"/>
</dbReference>
<protein>
    <recommendedName>
        <fullName evidence="5">Secreted protein</fullName>
    </recommendedName>
</protein>
<keyword evidence="2" id="KW-0732">Signal</keyword>
<sequence>MYIRGRFKVHGSWLITLSVLPFANHACHATVLSTAKTTTATTLNHPVIYLLPVTFFGPLLDRALIRHLSFTSVVLRPPKHSLSQSRRRRSTSRRVSPTIAVVMR</sequence>
<evidence type="ECO:0000313" key="3">
    <source>
        <dbReference type="EMBL" id="CAI6341229.1"/>
    </source>
</evidence>
<feature type="signal peptide" evidence="2">
    <location>
        <begin position="1"/>
        <end position="29"/>
    </location>
</feature>
<name>A0A9W4USW7_9PLEO</name>
<accession>A0A9W4USW7</accession>
<organism evidence="3 4">
    <name type="scientific">Periconia digitata</name>
    <dbReference type="NCBI Taxonomy" id="1303443"/>
    <lineage>
        <taxon>Eukaryota</taxon>
        <taxon>Fungi</taxon>
        <taxon>Dikarya</taxon>
        <taxon>Ascomycota</taxon>
        <taxon>Pezizomycotina</taxon>
        <taxon>Dothideomycetes</taxon>
        <taxon>Pleosporomycetidae</taxon>
        <taxon>Pleosporales</taxon>
        <taxon>Massarineae</taxon>
        <taxon>Periconiaceae</taxon>
        <taxon>Periconia</taxon>
    </lineage>
</organism>
<keyword evidence="4" id="KW-1185">Reference proteome</keyword>
<feature type="chain" id="PRO_5040785289" description="Secreted protein" evidence="2">
    <location>
        <begin position="30"/>
        <end position="104"/>
    </location>
</feature>
<dbReference type="EMBL" id="CAOQHR010000011">
    <property type="protein sequence ID" value="CAI6341229.1"/>
    <property type="molecule type" value="Genomic_DNA"/>
</dbReference>
<feature type="region of interest" description="Disordered" evidence="1">
    <location>
        <begin position="78"/>
        <end position="104"/>
    </location>
</feature>
<comment type="caution">
    <text evidence="3">The sequence shown here is derived from an EMBL/GenBank/DDBJ whole genome shotgun (WGS) entry which is preliminary data.</text>
</comment>
<reference evidence="3" key="1">
    <citation type="submission" date="2023-01" db="EMBL/GenBank/DDBJ databases">
        <authorList>
            <person name="Van Ghelder C."/>
            <person name="Rancurel C."/>
        </authorList>
    </citation>
    <scope>NUCLEOTIDE SEQUENCE</scope>
    <source>
        <strain evidence="3">CNCM I-4278</strain>
    </source>
</reference>
<gene>
    <name evidence="3" type="ORF">PDIGIT_LOCUS14423</name>
</gene>
<evidence type="ECO:0000313" key="4">
    <source>
        <dbReference type="Proteomes" id="UP001152607"/>
    </source>
</evidence>
<proteinExistence type="predicted"/>
<evidence type="ECO:0008006" key="5">
    <source>
        <dbReference type="Google" id="ProtNLM"/>
    </source>
</evidence>